<evidence type="ECO:0000256" key="1">
    <source>
        <dbReference type="SAM" id="Phobius"/>
    </source>
</evidence>
<evidence type="ECO:0000313" key="2">
    <source>
        <dbReference type="EMBL" id="MFC1404851.1"/>
    </source>
</evidence>
<evidence type="ECO:0000313" key="3">
    <source>
        <dbReference type="Proteomes" id="UP001592528"/>
    </source>
</evidence>
<name>A0ABV6UTR9_9ACTN</name>
<organism evidence="2 3">
    <name type="scientific">Streptacidiphilus cavernicola</name>
    <dbReference type="NCBI Taxonomy" id="3342716"/>
    <lineage>
        <taxon>Bacteria</taxon>
        <taxon>Bacillati</taxon>
        <taxon>Actinomycetota</taxon>
        <taxon>Actinomycetes</taxon>
        <taxon>Kitasatosporales</taxon>
        <taxon>Streptomycetaceae</taxon>
        <taxon>Streptacidiphilus</taxon>
    </lineage>
</organism>
<keyword evidence="1" id="KW-0472">Membrane</keyword>
<accession>A0ABV6UTR9</accession>
<dbReference type="RefSeq" id="WP_157623887.1">
    <property type="nucleotide sequence ID" value="NZ_JBHEZZ010000017.1"/>
</dbReference>
<evidence type="ECO:0008006" key="4">
    <source>
        <dbReference type="Google" id="ProtNLM"/>
    </source>
</evidence>
<feature type="transmembrane region" description="Helical" evidence="1">
    <location>
        <begin position="39"/>
        <end position="58"/>
    </location>
</feature>
<dbReference type="Proteomes" id="UP001592528">
    <property type="component" value="Unassembled WGS sequence"/>
</dbReference>
<keyword evidence="1" id="KW-1133">Transmembrane helix</keyword>
<proteinExistence type="predicted"/>
<keyword evidence="1" id="KW-0812">Transmembrane</keyword>
<gene>
    <name evidence="2" type="ORF">ACEZDJ_26535</name>
</gene>
<sequence>MSLRIRRALIVLAVWVGINLLLTVPDMAKPGWHWGITPGFTVYTLVGVAYAGYVWWAYGPSEKAVALRAKAEAKKAERRMQRLG</sequence>
<protein>
    <recommendedName>
        <fullName evidence="4">DUF3329 domain-containing protein</fullName>
    </recommendedName>
</protein>
<reference evidence="2 3" key="1">
    <citation type="submission" date="2024-09" db="EMBL/GenBank/DDBJ databases">
        <authorList>
            <person name="Lee S.D."/>
        </authorList>
    </citation>
    <scope>NUCLEOTIDE SEQUENCE [LARGE SCALE GENOMIC DNA]</scope>
    <source>
        <strain evidence="2 3">N1-5</strain>
    </source>
</reference>
<comment type="caution">
    <text evidence="2">The sequence shown here is derived from an EMBL/GenBank/DDBJ whole genome shotgun (WGS) entry which is preliminary data.</text>
</comment>
<keyword evidence="3" id="KW-1185">Reference proteome</keyword>
<dbReference type="EMBL" id="JBHEZZ010000017">
    <property type="protein sequence ID" value="MFC1404851.1"/>
    <property type="molecule type" value="Genomic_DNA"/>
</dbReference>